<keyword evidence="2" id="KW-0812">Transmembrane</keyword>
<proteinExistence type="predicted"/>
<dbReference type="Pfam" id="PF12273">
    <property type="entry name" value="RCR"/>
    <property type="match status" value="1"/>
</dbReference>
<keyword evidence="4" id="KW-1185">Reference proteome</keyword>
<protein>
    <submittedName>
        <fullName evidence="3">Uncharacterized protein</fullName>
    </submittedName>
</protein>
<organism evidence="3 4">
    <name type="scientific">Pseudocercospora eumusae</name>
    <dbReference type="NCBI Taxonomy" id="321146"/>
    <lineage>
        <taxon>Eukaryota</taxon>
        <taxon>Fungi</taxon>
        <taxon>Dikarya</taxon>
        <taxon>Ascomycota</taxon>
        <taxon>Pezizomycotina</taxon>
        <taxon>Dothideomycetes</taxon>
        <taxon>Dothideomycetidae</taxon>
        <taxon>Mycosphaerellales</taxon>
        <taxon>Mycosphaerellaceae</taxon>
        <taxon>Pseudocercospora</taxon>
    </lineage>
</organism>
<dbReference type="GO" id="GO:0016192">
    <property type="term" value="P:vesicle-mediated transport"/>
    <property type="evidence" value="ECO:0007669"/>
    <property type="project" value="TreeGrafter"/>
</dbReference>
<evidence type="ECO:0000313" key="4">
    <source>
        <dbReference type="Proteomes" id="UP000070133"/>
    </source>
</evidence>
<dbReference type="PANTHER" id="PTHR28187:SF1">
    <property type="entry name" value="PROTEIN RCR1-RELATED"/>
    <property type="match status" value="1"/>
</dbReference>
<gene>
    <name evidence="3" type="ORF">AC578_6935</name>
</gene>
<comment type="caution">
    <text evidence="3">The sequence shown here is derived from an EMBL/GenBank/DDBJ whole genome shotgun (WGS) entry which is preliminary data.</text>
</comment>
<sequence>MTYCYINAFGGTICEDSGWYKWGRWVLLGVAVGLLVLMVVGFLVFSRISARRRVKAGQKPMWGTQWAAPPAYAVNDPHADAPKRSTETEPDVELPQYGAAPR</sequence>
<feature type="compositionally biased region" description="Basic and acidic residues" evidence="1">
    <location>
        <begin position="77"/>
        <end position="87"/>
    </location>
</feature>
<accession>A0A139GYC1</accession>
<reference evidence="3 4" key="1">
    <citation type="submission" date="2015-07" db="EMBL/GenBank/DDBJ databases">
        <title>Comparative genomics of the Sigatoka disease complex on banana suggests a link between parallel evolutionary changes in Pseudocercospora fijiensis and Pseudocercospora eumusae and increased virulence on the banana host.</title>
        <authorList>
            <person name="Chang T.-C."/>
            <person name="Salvucci A."/>
            <person name="Crous P.W."/>
            <person name="Stergiopoulos I."/>
        </authorList>
    </citation>
    <scope>NUCLEOTIDE SEQUENCE [LARGE SCALE GENOMIC DNA]</scope>
    <source>
        <strain evidence="3 4">CBS 114824</strain>
    </source>
</reference>
<dbReference type="PANTHER" id="PTHR28187">
    <property type="entry name" value="PROTEIN RCR1-RELATED"/>
    <property type="match status" value="1"/>
</dbReference>
<keyword evidence="2" id="KW-1133">Transmembrane helix</keyword>
<evidence type="ECO:0000313" key="3">
    <source>
        <dbReference type="EMBL" id="KXS95215.1"/>
    </source>
</evidence>
<dbReference type="EMBL" id="LFZN01000228">
    <property type="protein sequence ID" value="KXS95215.1"/>
    <property type="molecule type" value="Genomic_DNA"/>
</dbReference>
<name>A0A139GYC1_9PEZI</name>
<evidence type="ECO:0000256" key="2">
    <source>
        <dbReference type="SAM" id="Phobius"/>
    </source>
</evidence>
<evidence type="ECO:0000256" key="1">
    <source>
        <dbReference type="SAM" id="MobiDB-lite"/>
    </source>
</evidence>
<dbReference type="Proteomes" id="UP000070133">
    <property type="component" value="Unassembled WGS sequence"/>
</dbReference>
<feature type="region of interest" description="Disordered" evidence="1">
    <location>
        <begin position="73"/>
        <end position="102"/>
    </location>
</feature>
<dbReference type="AlphaFoldDB" id="A0A139GYC1"/>
<feature type="transmembrane region" description="Helical" evidence="2">
    <location>
        <begin position="25"/>
        <end position="45"/>
    </location>
</feature>
<dbReference type="InterPro" id="IPR020999">
    <property type="entry name" value="Chitin_synth_reg_RCR"/>
</dbReference>
<keyword evidence="2" id="KW-0472">Membrane</keyword>